<dbReference type="EMBL" id="QMWO01000010">
    <property type="protein sequence ID" value="RLG70307.1"/>
    <property type="molecule type" value="Genomic_DNA"/>
</dbReference>
<comment type="caution">
    <text evidence="1">The sequence shown here is derived from an EMBL/GenBank/DDBJ whole genome shotgun (WGS) entry which is preliminary data.</text>
</comment>
<proteinExistence type="predicted"/>
<dbReference type="AlphaFoldDB" id="A0A497JGY6"/>
<accession>A0A497JGY6</accession>
<evidence type="ECO:0000313" key="2">
    <source>
        <dbReference type="Proteomes" id="UP000277633"/>
    </source>
</evidence>
<gene>
    <name evidence="1" type="ORF">DRO07_00530</name>
</gene>
<organism evidence="1 2">
    <name type="scientific">Candidatus Iainarchaeum sp</name>
    <dbReference type="NCBI Taxonomy" id="3101447"/>
    <lineage>
        <taxon>Archaea</taxon>
        <taxon>Candidatus Iainarchaeota</taxon>
        <taxon>Candidatus Iainarchaeia</taxon>
        <taxon>Candidatus Iainarchaeales</taxon>
        <taxon>Candidatus Iainarchaeaceae</taxon>
        <taxon>Candidatus Iainarchaeum</taxon>
    </lineage>
</organism>
<dbReference type="Proteomes" id="UP000277633">
    <property type="component" value="Unassembled WGS sequence"/>
</dbReference>
<evidence type="ECO:0000313" key="1">
    <source>
        <dbReference type="EMBL" id="RLG70307.1"/>
    </source>
</evidence>
<protein>
    <submittedName>
        <fullName evidence="1">Uncharacterized protein</fullName>
    </submittedName>
</protein>
<sequence>MNNQTNTGGPGSADNECSGDVCYGVEIVSLPSGITLDCRNFNNKIRTGKYSDKFKVEVYKDQTGKVKFNVI</sequence>
<name>A0A497JGY6_9ARCH</name>
<reference evidence="1 2" key="1">
    <citation type="submission" date="2018-06" db="EMBL/GenBank/DDBJ databases">
        <title>Extensive metabolic versatility and redundancy in microbially diverse, dynamic hydrothermal sediments.</title>
        <authorList>
            <person name="Dombrowski N."/>
            <person name="Teske A."/>
            <person name="Baker B.J."/>
        </authorList>
    </citation>
    <scope>NUCLEOTIDE SEQUENCE [LARGE SCALE GENOMIC DNA]</scope>
    <source>
        <strain evidence="1">B9_G13</strain>
    </source>
</reference>